<keyword evidence="1" id="KW-0479">Metal-binding</keyword>
<dbReference type="GO" id="GO:0046872">
    <property type="term" value="F:metal ion binding"/>
    <property type="evidence" value="ECO:0007669"/>
    <property type="project" value="UniProtKB-KW"/>
</dbReference>
<dbReference type="AlphaFoldDB" id="W2S1B7"/>
<dbReference type="InterPro" id="IPR052360">
    <property type="entry name" value="Transcr_Regulatory_Proteins"/>
</dbReference>
<keyword evidence="8" id="KW-1185">Reference proteome</keyword>
<dbReference type="GO" id="GO:0003677">
    <property type="term" value="F:DNA binding"/>
    <property type="evidence" value="ECO:0007669"/>
    <property type="project" value="UniProtKB-KW"/>
</dbReference>
<keyword evidence="3" id="KW-0805">Transcription regulation</keyword>
<evidence type="ECO:0000256" key="3">
    <source>
        <dbReference type="ARBA" id="ARBA00023015"/>
    </source>
</evidence>
<name>W2S1B7_CYPE1</name>
<protein>
    <recommendedName>
        <fullName evidence="9">Transcription factor domain-containing protein</fullName>
    </recommendedName>
</protein>
<dbReference type="InParanoid" id="W2S1B7"/>
<dbReference type="PANTHER" id="PTHR36206">
    <property type="entry name" value="ASPERCRYPTIN BIOSYNTHESIS CLUSTER-SPECIFIC TRANSCRIPTION REGULATOR ATNN-RELATED"/>
    <property type="match status" value="1"/>
</dbReference>
<dbReference type="InterPro" id="IPR021858">
    <property type="entry name" value="Fun_TF"/>
</dbReference>
<organism evidence="7 8">
    <name type="scientific">Cyphellophora europaea (strain CBS 101466)</name>
    <name type="common">Phialophora europaea</name>
    <dbReference type="NCBI Taxonomy" id="1220924"/>
    <lineage>
        <taxon>Eukaryota</taxon>
        <taxon>Fungi</taxon>
        <taxon>Dikarya</taxon>
        <taxon>Ascomycota</taxon>
        <taxon>Pezizomycotina</taxon>
        <taxon>Eurotiomycetes</taxon>
        <taxon>Chaetothyriomycetidae</taxon>
        <taxon>Chaetothyriales</taxon>
        <taxon>Cyphellophoraceae</taxon>
        <taxon>Cyphellophora</taxon>
    </lineage>
</organism>
<dbReference type="Pfam" id="PF11951">
    <property type="entry name" value="Fungal_trans_2"/>
    <property type="match status" value="1"/>
</dbReference>
<sequence>MRKVTPMEAESFDWFVGRSAFKLPGLFVPRFWKPTLIQASTSEPAVLNAVLALSTIHKSETIDDRYTNRHMLANLGQFMLLHYGKAMKQLQPDISTSDQSTIRVTIISCVVFVYIEFLRGRIQAGLTHLHYGLKLIQELPSPNHDSRLIDADHDVPLLDWAIEPLLRLYLQAMLLGQLSEPLHPAYSGVAYIDLPTAFASPLQSRCYLDLLLARVLYLFNSPPLNNPPQPLTKTVRHYSEAQRIQLQLRIWLSASNATMANVGKRATLRDRITYTSQLNFCAMATIMAAYLTRPSEMTYDAYTPGFLAMLERSIGLYKMSHVPGLKSAVLGIKAEFKSEPVIDIGWLPGLYFIAVRCRVPRIRHHAIALIRSSVHKEGMWHAELTACIAAEVARVEEIVFYSHVKLQSDFELTDLPDIGELREPTLPEWCRIQDLRVRLPGDPTGSATLTYRRNMSEHGALVVEHRVYDLRGKQWTTGLD</sequence>
<keyword evidence="6" id="KW-0539">Nucleus</keyword>
<evidence type="ECO:0000256" key="5">
    <source>
        <dbReference type="ARBA" id="ARBA00023163"/>
    </source>
</evidence>
<dbReference type="STRING" id="1220924.W2S1B7"/>
<evidence type="ECO:0008006" key="9">
    <source>
        <dbReference type="Google" id="ProtNLM"/>
    </source>
</evidence>
<dbReference type="GeneID" id="19971040"/>
<proteinExistence type="predicted"/>
<evidence type="ECO:0000256" key="1">
    <source>
        <dbReference type="ARBA" id="ARBA00022723"/>
    </source>
</evidence>
<dbReference type="EMBL" id="KB822719">
    <property type="protein sequence ID" value="ETN41764.1"/>
    <property type="molecule type" value="Genomic_DNA"/>
</dbReference>
<evidence type="ECO:0000313" key="7">
    <source>
        <dbReference type="EMBL" id="ETN41764.1"/>
    </source>
</evidence>
<evidence type="ECO:0000256" key="2">
    <source>
        <dbReference type="ARBA" id="ARBA00022833"/>
    </source>
</evidence>
<dbReference type="HOGENOM" id="CLU_011409_3_0_1"/>
<keyword evidence="2" id="KW-0862">Zinc</keyword>
<keyword evidence="4" id="KW-0238">DNA-binding</keyword>
<gene>
    <name evidence="7" type="ORF">HMPREF1541_03701</name>
</gene>
<dbReference type="VEuPathDB" id="FungiDB:HMPREF1541_03701"/>
<dbReference type="Proteomes" id="UP000030752">
    <property type="component" value="Unassembled WGS sequence"/>
</dbReference>
<evidence type="ECO:0000256" key="6">
    <source>
        <dbReference type="ARBA" id="ARBA00023242"/>
    </source>
</evidence>
<dbReference type="RefSeq" id="XP_008716273.1">
    <property type="nucleotide sequence ID" value="XM_008718051.1"/>
</dbReference>
<reference evidence="7 8" key="1">
    <citation type="submission" date="2013-03" db="EMBL/GenBank/DDBJ databases">
        <title>The Genome Sequence of Phialophora europaea CBS 101466.</title>
        <authorList>
            <consortium name="The Broad Institute Genomics Platform"/>
            <person name="Cuomo C."/>
            <person name="de Hoog S."/>
            <person name="Gorbushina A."/>
            <person name="Walker B."/>
            <person name="Young S.K."/>
            <person name="Zeng Q."/>
            <person name="Gargeya S."/>
            <person name="Fitzgerald M."/>
            <person name="Haas B."/>
            <person name="Abouelleil A."/>
            <person name="Allen A.W."/>
            <person name="Alvarado L."/>
            <person name="Arachchi H.M."/>
            <person name="Berlin A.M."/>
            <person name="Chapman S.B."/>
            <person name="Gainer-Dewar J."/>
            <person name="Goldberg J."/>
            <person name="Griggs A."/>
            <person name="Gujja S."/>
            <person name="Hansen M."/>
            <person name="Howarth C."/>
            <person name="Imamovic A."/>
            <person name="Ireland A."/>
            <person name="Larimer J."/>
            <person name="McCowan C."/>
            <person name="Murphy C."/>
            <person name="Pearson M."/>
            <person name="Poon T.W."/>
            <person name="Priest M."/>
            <person name="Roberts A."/>
            <person name="Saif S."/>
            <person name="Shea T."/>
            <person name="Sisk P."/>
            <person name="Sykes S."/>
            <person name="Wortman J."/>
            <person name="Nusbaum C."/>
            <person name="Birren B."/>
        </authorList>
    </citation>
    <scope>NUCLEOTIDE SEQUENCE [LARGE SCALE GENOMIC DNA]</scope>
    <source>
        <strain evidence="7 8">CBS 101466</strain>
    </source>
</reference>
<dbReference type="OrthoDB" id="2593732at2759"/>
<evidence type="ECO:0000256" key="4">
    <source>
        <dbReference type="ARBA" id="ARBA00023125"/>
    </source>
</evidence>
<dbReference type="PANTHER" id="PTHR36206:SF16">
    <property type="entry name" value="TRANSCRIPTION FACTOR DOMAIN-CONTAINING PROTEIN-RELATED"/>
    <property type="match status" value="1"/>
</dbReference>
<dbReference type="eggNOG" id="ENOG502S0GT">
    <property type="taxonomic scope" value="Eukaryota"/>
</dbReference>
<evidence type="ECO:0000313" key="8">
    <source>
        <dbReference type="Proteomes" id="UP000030752"/>
    </source>
</evidence>
<keyword evidence="5" id="KW-0804">Transcription</keyword>
<accession>W2S1B7</accession>